<accession>A0AA39WJ76</accession>
<reference evidence="1" key="1">
    <citation type="submission" date="2023-06" db="EMBL/GenBank/DDBJ databases">
        <title>Genome-scale phylogeny and comparative genomics of the fungal order Sordariales.</title>
        <authorList>
            <consortium name="Lawrence Berkeley National Laboratory"/>
            <person name="Hensen N."/>
            <person name="Bonometti L."/>
            <person name="Westerberg I."/>
            <person name="Brannstrom I.O."/>
            <person name="Guillou S."/>
            <person name="Cros-Aarteil S."/>
            <person name="Calhoun S."/>
            <person name="Haridas S."/>
            <person name="Kuo A."/>
            <person name="Mondo S."/>
            <person name="Pangilinan J."/>
            <person name="Riley R."/>
            <person name="Labutti K."/>
            <person name="Andreopoulos B."/>
            <person name="Lipzen A."/>
            <person name="Chen C."/>
            <person name="Yanf M."/>
            <person name="Daum C."/>
            <person name="Ng V."/>
            <person name="Clum A."/>
            <person name="Steindorff A."/>
            <person name="Ohm R."/>
            <person name="Martin F."/>
            <person name="Silar P."/>
            <person name="Natvig D."/>
            <person name="Lalanne C."/>
            <person name="Gautier V."/>
            <person name="Ament-Velasquez S.L."/>
            <person name="Kruys A."/>
            <person name="Hutchinson M.I."/>
            <person name="Powell A.J."/>
            <person name="Barry K."/>
            <person name="Miller A.N."/>
            <person name="Grigoriev I.V."/>
            <person name="Debuchy R."/>
            <person name="Gladieux P."/>
            <person name="Thoren M.H."/>
            <person name="Johannesson H."/>
        </authorList>
    </citation>
    <scope>NUCLEOTIDE SEQUENCE</scope>
    <source>
        <strain evidence="1">CBS 606.72</strain>
    </source>
</reference>
<name>A0AA39WJ76_9PEZI</name>
<dbReference type="EMBL" id="JAULSU010000005">
    <property type="protein sequence ID" value="KAK0616364.1"/>
    <property type="molecule type" value="Genomic_DNA"/>
</dbReference>
<dbReference type="AlphaFoldDB" id="A0AA39WJ76"/>
<comment type="caution">
    <text evidence="1">The sequence shown here is derived from an EMBL/GenBank/DDBJ whole genome shotgun (WGS) entry which is preliminary data.</text>
</comment>
<proteinExistence type="predicted"/>
<evidence type="ECO:0000313" key="1">
    <source>
        <dbReference type="EMBL" id="KAK0616364.1"/>
    </source>
</evidence>
<organism evidence="1 2">
    <name type="scientific">Immersiella caudata</name>
    <dbReference type="NCBI Taxonomy" id="314043"/>
    <lineage>
        <taxon>Eukaryota</taxon>
        <taxon>Fungi</taxon>
        <taxon>Dikarya</taxon>
        <taxon>Ascomycota</taxon>
        <taxon>Pezizomycotina</taxon>
        <taxon>Sordariomycetes</taxon>
        <taxon>Sordariomycetidae</taxon>
        <taxon>Sordariales</taxon>
        <taxon>Lasiosphaeriaceae</taxon>
        <taxon>Immersiella</taxon>
    </lineage>
</organism>
<gene>
    <name evidence="1" type="ORF">B0T14DRAFT_567970</name>
</gene>
<keyword evidence="2" id="KW-1185">Reference proteome</keyword>
<protein>
    <submittedName>
        <fullName evidence="1">Uncharacterized protein</fullName>
    </submittedName>
</protein>
<sequence length="154" mass="17710">MIYFIYPRPSESSPPSIPDTRHFLAGYIRLVLSFAEHKWCPHSIARRIRPDFPCSSEDHEFHRAVVERVFINRAIDVMSRIEEGLLPASAERVILITAVARGNIRKRKGQNVVLPESEVEEEIEAELRRMGYDPVGLIRDLTRGRLGRLAFSIM</sequence>
<dbReference type="Proteomes" id="UP001175000">
    <property type="component" value="Unassembled WGS sequence"/>
</dbReference>
<evidence type="ECO:0000313" key="2">
    <source>
        <dbReference type="Proteomes" id="UP001175000"/>
    </source>
</evidence>